<dbReference type="Proteomes" id="UP001642464">
    <property type="component" value="Unassembled WGS sequence"/>
</dbReference>
<feature type="compositionally biased region" description="Basic and acidic residues" evidence="1">
    <location>
        <begin position="49"/>
        <end position="64"/>
    </location>
</feature>
<accession>A0ABP0PKA0</accession>
<feature type="compositionally biased region" description="Polar residues" evidence="1">
    <location>
        <begin position="27"/>
        <end position="36"/>
    </location>
</feature>
<sequence>MEEYCVVVKERGCREVEESHEESRRSTTALEESQAPSIPEGTFDGLSRLQERADADKKNADEPGKISQELEATSCRAAIRTARAVVQDLGASSASKSPGLNELAKISEQNSERDVHTLTSKKFLLSIPIELTTIPKPPGIRYSGDFHAIRLRDWCRFLVDYGCWHVLVGLSRANPVREQAILREFWRRYRLWRPDHQIWRLVDCGAVDLSRTAPMILHGDEGRGFKRGAFLVAAYHSYIGRGTNLANMQMRLNYSGSSWSHRFLSTCLPKMCADTVALESLLNFMTQDALDILHKPVLDSMGNKYSMAVLQVSGDWQFLAKAGNLLRSFSTVQKKPRPDMSGAKGICHWCLAGREHVPFEDFRVTAAWRATQFLPGDQFFTSVPALLRLLHEENKPARLFMYDLWHSWHLGLGKTFLGSALALLSQCMEGGNIDLRFQNLTNIFLQWAEDEGETPYISALTKEMLQWPDLKSFPNGNWNKGHVTSTLLKFLVCFLESRPNLHQGDALLSKVLEGAQCINEALRGLYSHDLWLSQREARQIGNLGQRHMEIYQELATLCFHQQRALFIYMPKSHVCSHIFLDLATCETEWCISPLAHAVQVDEDMVGKVSRLSRRVSPMQVIKRVLQRGLHATFAHFVDCGYLQSH</sequence>
<protein>
    <submittedName>
        <fullName evidence="2">Uncharacterized protein</fullName>
    </submittedName>
</protein>
<name>A0ABP0PKA0_9DINO</name>
<evidence type="ECO:0000256" key="1">
    <source>
        <dbReference type="SAM" id="MobiDB-lite"/>
    </source>
</evidence>
<feature type="compositionally biased region" description="Basic and acidic residues" evidence="1">
    <location>
        <begin position="15"/>
        <end position="25"/>
    </location>
</feature>
<organism evidence="2 3">
    <name type="scientific">Durusdinium trenchii</name>
    <dbReference type="NCBI Taxonomy" id="1381693"/>
    <lineage>
        <taxon>Eukaryota</taxon>
        <taxon>Sar</taxon>
        <taxon>Alveolata</taxon>
        <taxon>Dinophyceae</taxon>
        <taxon>Suessiales</taxon>
        <taxon>Symbiodiniaceae</taxon>
        <taxon>Durusdinium</taxon>
    </lineage>
</organism>
<gene>
    <name evidence="2" type="ORF">SCF082_LOCUS36855</name>
</gene>
<comment type="caution">
    <text evidence="2">The sequence shown here is derived from an EMBL/GenBank/DDBJ whole genome shotgun (WGS) entry which is preliminary data.</text>
</comment>
<evidence type="ECO:0000313" key="3">
    <source>
        <dbReference type="Proteomes" id="UP001642464"/>
    </source>
</evidence>
<evidence type="ECO:0000313" key="2">
    <source>
        <dbReference type="EMBL" id="CAK9076451.1"/>
    </source>
</evidence>
<reference evidence="2 3" key="1">
    <citation type="submission" date="2024-02" db="EMBL/GenBank/DDBJ databases">
        <authorList>
            <person name="Chen Y."/>
            <person name="Shah S."/>
            <person name="Dougan E. K."/>
            <person name="Thang M."/>
            <person name="Chan C."/>
        </authorList>
    </citation>
    <scope>NUCLEOTIDE SEQUENCE [LARGE SCALE GENOMIC DNA]</scope>
</reference>
<dbReference type="EMBL" id="CAXAMM010036914">
    <property type="protein sequence ID" value="CAK9076451.1"/>
    <property type="molecule type" value="Genomic_DNA"/>
</dbReference>
<feature type="region of interest" description="Disordered" evidence="1">
    <location>
        <begin position="15"/>
        <end position="67"/>
    </location>
</feature>
<keyword evidence="3" id="KW-1185">Reference proteome</keyword>
<proteinExistence type="predicted"/>